<gene>
    <name evidence="3" type="ORF">LtaPh_3027200</name>
</gene>
<dbReference type="EMBL" id="BLBS01000043">
    <property type="protein sequence ID" value="GET90880.1"/>
    <property type="molecule type" value="Genomic_DNA"/>
</dbReference>
<dbReference type="Pfam" id="PF08616">
    <property type="entry name" value="SPA"/>
    <property type="match status" value="1"/>
</dbReference>
<dbReference type="GO" id="GO:0051666">
    <property type="term" value="P:actin cortical patch localization"/>
    <property type="evidence" value="ECO:0007669"/>
    <property type="project" value="TreeGrafter"/>
</dbReference>
<dbReference type="AlphaFoldDB" id="A0A640KMD6"/>
<evidence type="ECO:0000256" key="1">
    <source>
        <dbReference type="SAM" id="MobiDB-lite"/>
    </source>
</evidence>
<dbReference type="InterPro" id="IPR012860">
    <property type="entry name" value="Afi1_N"/>
</dbReference>
<dbReference type="Proteomes" id="UP000419144">
    <property type="component" value="Unassembled WGS sequence"/>
</dbReference>
<organism evidence="3 4">
    <name type="scientific">Leishmania tarentolae</name>
    <name type="common">Sauroleishmania tarentolae</name>
    <dbReference type="NCBI Taxonomy" id="5689"/>
    <lineage>
        <taxon>Eukaryota</taxon>
        <taxon>Discoba</taxon>
        <taxon>Euglenozoa</taxon>
        <taxon>Kinetoplastea</taxon>
        <taxon>Metakinetoplastina</taxon>
        <taxon>Trypanosomatida</taxon>
        <taxon>Trypanosomatidae</taxon>
        <taxon>Leishmaniinae</taxon>
        <taxon>Leishmania</taxon>
        <taxon>lizard Leishmania</taxon>
    </lineage>
</organism>
<sequence length="948" mass="100806">MRKPSDTAVAATPLATNLIVAEFDIDTGACLRACYPWSPTFTPKTSLSSMESGAPPGIARNTEYFANVMLPDGAEKVNVTRTVFVVNRPQPPLYTRFPVYRFARASTSAGASDMQALWERHPGEETAWYMPEILLINTATEEFSLRYKDTEIEAPCAVPMENISSLVTIPAEVVRFSKQLEAMRKNESTVDRSYSASLASGGDPNSIDAGAVTTSGADGRVGSLGGASTAVGGGGTSSGSESSGIRDYAFVLISYKTAEVARQEGYLMNVSHFERLLKTLTNLLHESKAASAADGGAAGANIRGNAPASAASEPVSAPLTKIGSLSAMNSTMETQAGSSTNNTTNAVPHALGRFFKPDTFGDNFHSGLSDGGNPVFSVSQFAGGSCGADTQSITSPAEQLSHLMLPGPDPTSSEDNCDAHWAGGGHHVDASSSTAIAAGATQKGLEDASTEAPGPVLFGLCAVVSKHDNTARRGGITKSVAVLGPSLVWLEPFFPVLVAAAQYCCDVKGTDESALRELHRILKRCYDSLNNAAGMVAAGRAKVDQLTAEISKYCTLSSGQQAYVYYNDAPFGNTIKAKIPLSPESNDIVFTRYSLESLIEALGPSFLGLLLGILTEKKILILSRKGDAADVCEASLSLGIIGNMLDRNFMAQKVFPYVSVSSVNHFIQVPGYIVGTLNPIFDNANPWGWDLLCDLDNRSVITAAERLQRKTTGLPSSTSSNWSAATAGLANAVGVGGGNDAETLRSFPAALQKLYKQLINTIYHLRALRVSAVERNHRLRVMVEDFVYTVVLVGYVNGGRSSVPNALYSTFAHRSLSSLRSEMMLTSMMDNIRSHILYRGENPALLLHCVALRHCASSETPVQRTLQALLDMLDTAYDVKVFLRRMPLALGGLNAVSMQLTSPSVEARAAAAALLARVQIVPEGKAAIASMNNFFVMIYENGMTGASR</sequence>
<feature type="region of interest" description="Disordered" evidence="1">
    <location>
        <begin position="193"/>
        <end position="214"/>
    </location>
</feature>
<dbReference type="VEuPathDB" id="TriTrypDB:LtaPh_3027200"/>
<dbReference type="PANTHER" id="PTHR28245">
    <property type="entry name" value="ARF3-INTERACTING PROTEIN 1"/>
    <property type="match status" value="1"/>
</dbReference>
<evidence type="ECO:0000313" key="3">
    <source>
        <dbReference type="EMBL" id="GET90880.1"/>
    </source>
</evidence>
<dbReference type="InterPro" id="IPR052809">
    <property type="entry name" value="Actin_polarity_regulatory"/>
</dbReference>
<reference evidence="3" key="1">
    <citation type="submission" date="2019-11" db="EMBL/GenBank/DDBJ databases">
        <title>Leishmania tarentolae CDS.</title>
        <authorList>
            <person name="Goto Y."/>
            <person name="Yamagishi J."/>
        </authorList>
    </citation>
    <scope>NUCLEOTIDE SEQUENCE [LARGE SCALE GENOMIC DNA]</scope>
    <source>
        <strain evidence="3">Parrot Tar II</strain>
    </source>
</reference>
<proteinExistence type="predicted"/>
<accession>A0A640KMD6</accession>
<dbReference type="PANTHER" id="PTHR28245:SF1">
    <property type="entry name" value="ARF3-INTERACTING PROTEIN 1"/>
    <property type="match status" value="1"/>
</dbReference>
<evidence type="ECO:0000259" key="2">
    <source>
        <dbReference type="Pfam" id="PF07792"/>
    </source>
</evidence>
<evidence type="ECO:0000313" key="4">
    <source>
        <dbReference type="Proteomes" id="UP000419144"/>
    </source>
</evidence>
<comment type="caution">
    <text evidence="3">The sequence shown here is derived from an EMBL/GenBank/DDBJ whole genome shotgun (WGS) entry which is preliminary data.</text>
</comment>
<dbReference type="GO" id="GO:0005886">
    <property type="term" value="C:plasma membrane"/>
    <property type="evidence" value="ECO:0007669"/>
    <property type="project" value="TreeGrafter"/>
</dbReference>
<feature type="domain" description="Arf3-interacting protein 1 N-terminal" evidence="2">
    <location>
        <begin position="18"/>
        <end position="88"/>
    </location>
</feature>
<protein>
    <recommendedName>
        <fullName evidence="2">Arf3-interacting protein 1 N-terminal domain-containing protein</fullName>
    </recommendedName>
</protein>
<keyword evidence="4" id="KW-1185">Reference proteome</keyword>
<name>A0A640KMD6_LEITA</name>
<dbReference type="Pfam" id="PF07792">
    <property type="entry name" value="Afi1"/>
    <property type="match status" value="1"/>
</dbReference>
<dbReference type="OrthoDB" id="66409at2759"/>